<keyword evidence="7" id="KW-1185">Reference proteome</keyword>
<comment type="caution">
    <text evidence="6">The sequence shown here is derived from an EMBL/GenBank/DDBJ whole genome shotgun (WGS) entry which is preliminary data.</text>
</comment>
<feature type="domain" description="Ubiquitin-like protease family profile" evidence="5">
    <location>
        <begin position="434"/>
        <end position="638"/>
    </location>
</feature>
<protein>
    <recommendedName>
        <fullName evidence="5">Ubiquitin-like protease family profile domain-containing protein</fullName>
    </recommendedName>
</protein>
<feature type="compositionally biased region" description="Basic and acidic residues" evidence="4">
    <location>
        <begin position="294"/>
        <end position="319"/>
    </location>
</feature>
<dbReference type="OrthoDB" id="1939479at2759"/>
<dbReference type="EMBL" id="JACCJC010000116">
    <property type="protein sequence ID" value="KAF6224586.1"/>
    <property type="molecule type" value="Genomic_DNA"/>
</dbReference>
<dbReference type="Proteomes" id="UP000578531">
    <property type="component" value="Unassembled WGS sequence"/>
</dbReference>
<dbReference type="GO" id="GO:0006508">
    <property type="term" value="P:proteolysis"/>
    <property type="evidence" value="ECO:0007669"/>
    <property type="project" value="UniProtKB-KW"/>
</dbReference>
<dbReference type="RefSeq" id="XP_037158284.1">
    <property type="nucleotide sequence ID" value="XM_037314827.1"/>
</dbReference>
<dbReference type="SUPFAM" id="SSF54001">
    <property type="entry name" value="Cysteine proteinases"/>
    <property type="match status" value="1"/>
</dbReference>
<dbReference type="GO" id="GO:0008234">
    <property type="term" value="F:cysteine-type peptidase activity"/>
    <property type="evidence" value="ECO:0007669"/>
    <property type="project" value="InterPro"/>
</dbReference>
<evidence type="ECO:0000256" key="3">
    <source>
        <dbReference type="ARBA" id="ARBA00022801"/>
    </source>
</evidence>
<evidence type="ECO:0000256" key="1">
    <source>
        <dbReference type="ARBA" id="ARBA00005234"/>
    </source>
</evidence>
<evidence type="ECO:0000259" key="5">
    <source>
        <dbReference type="PROSITE" id="PS50600"/>
    </source>
</evidence>
<sequence length="890" mass="99613">MSLPIPLADASYVAETRGQCDKLQPKEKLALVEKEIRVTCENLEHHYLRLDALIDMVTSNKLYTVQHLSHRAWLKSLGPDTTAAVDQSRAHKGKCMDLSSKIHQAWGVWPWELVQDQHQPHCWSKGILDGILRLAKTGCEQTKATDLLAQARIDRACRDYSDRRLGTTREDVLTKSDVTNALEKYTESSAECEFSTSTKKRKGPQGGAPRRVKPKLAMPLTVSPNRSPELGRGLGNNYPDDTIRSPSALALSQVSDLTQHGTDVLSTRTSNNQSPGQLDTSFYLKADFEHRIHDDFDNRTQTHEEESPESVDTHKRMAPDSDLLGAVATLSGRQWVSCRPEFSHTSPEQLMDTKDTESLSPKTLQQLRSGNGPPHQQQPQSKSSKENVTVSREMRSNTPKVVLPRPPKSANTACASTPAVSESASSSSLPPLDLISNSQDMATMKEPLDLLTDDLPSRARLDGITDSGPNSDQEAVFQGDEAHESVNQTQAALETLGDKQWVGSIALWTLLEAGCPSGVRLVDCSYITIEKPKEMLTKRRLRLRGERILLCPLNHYNKHWTLAILDTEAAIVDHYDPLSPGVYNRLEALENFITSLAEKEETSGFKDLSEWEFRGMPCPEQSNGYDCGVYTVVFAYCRVLNLPIPVSLDLVLWRKALSCSLDDDGKLSNQIDIEAQMEDRDTKVPANSQKACRSRLYLQSPGPQGVDIFTDEMRDEESFFADTEELIRSQRKQQLAAERSASVAQETAAMVAALLSQSREMISQAQADQDLLQTRLDAHRRILDDYSKLDFTIQSAIDSLPTIVSCLERDYQRFAGKVAKHKHFVARWERTKTFCDKEQARRREQEALKSAAIKDTAGKIRAFCIQKENIIRRFRALSAELGDSDDITYD</sequence>
<keyword evidence="3" id="KW-0378">Hydrolase</keyword>
<evidence type="ECO:0000313" key="7">
    <source>
        <dbReference type="Proteomes" id="UP000578531"/>
    </source>
</evidence>
<proteinExistence type="inferred from homology"/>
<dbReference type="InterPro" id="IPR003653">
    <property type="entry name" value="Peptidase_C48_C"/>
</dbReference>
<gene>
    <name evidence="6" type="ORF">HO173_012998</name>
</gene>
<dbReference type="GeneID" id="59294630"/>
<name>A0A8H6FDZ7_9LECA</name>
<evidence type="ECO:0000256" key="2">
    <source>
        <dbReference type="ARBA" id="ARBA00022670"/>
    </source>
</evidence>
<accession>A0A8H6FDZ7</accession>
<feature type="compositionally biased region" description="Low complexity" evidence="4">
    <location>
        <begin position="373"/>
        <end position="382"/>
    </location>
</feature>
<dbReference type="GO" id="GO:0019783">
    <property type="term" value="F:ubiquitin-like protein peptidase activity"/>
    <property type="evidence" value="ECO:0007669"/>
    <property type="project" value="UniProtKB-ARBA"/>
</dbReference>
<feature type="region of interest" description="Disordered" evidence="4">
    <location>
        <begin position="193"/>
        <end position="244"/>
    </location>
</feature>
<feature type="compositionally biased region" description="Polar residues" evidence="4">
    <location>
        <begin position="358"/>
        <end position="369"/>
    </location>
</feature>
<feature type="region of interest" description="Disordered" evidence="4">
    <location>
        <begin position="294"/>
        <end position="320"/>
    </location>
</feature>
<dbReference type="Pfam" id="PF02902">
    <property type="entry name" value="Peptidase_C48"/>
    <property type="match status" value="1"/>
</dbReference>
<dbReference type="PROSITE" id="PS50600">
    <property type="entry name" value="ULP_PROTEASE"/>
    <property type="match status" value="1"/>
</dbReference>
<evidence type="ECO:0000256" key="4">
    <source>
        <dbReference type="SAM" id="MobiDB-lite"/>
    </source>
</evidence>
<keyword evidence="2" id="KW-0645">Protease</keyword>
<feature type="region of interest" description="Disordered" evidence="4">
    <location>
        <begin position="340"/>
        <end position="435"/>
    </location>
</feature>
<feature type="compositionally biased region" description="Low complexity" evidence="4">
    <location>
        <begin position="415"/>
        <end position="435"/>
    </location>
</feature>
<dbReference type="AlphaFoldDB" id="A0A8H6FDZ7"/>
<dbReference type="Gene3D" id="3.40.395.10">
    <property type="entry name" value="Adenoviral Proteinase, Chain A"/>
    <property type="match status" value="1"/>
</dbReference>
<evidence type="ECO:0000313" key="6">
    <source>
        <dbReference type="EMBL" id="KAF6224586.1"/>
    </source>
</evidence>
<organism evidence="6 7">
    <name type="scientific">Letharia columbiana</name>
    <dbReference type="NCBI Taxonomy" id="112416"/>
    <lineage>
        <taxon>Eukaryota</taxon>
        <taxon>Fungi</taxon>
        <taxon>Dikarya</taxon>
        <taxon>Ascomycota</taxon>
        <taxon>Pezizomycotina</taxon>
        <taxon>Lecanoromycetes</taxon>
        <taxon>OSLEUM clade</taxon>
        <taxon>Lecanoromycetidae</taxon>
        <taxon>Lecanorales</taxon>
        <taxon>Lecanorineae</taxon>
        <taxon>Parmeliaceae</taxon>
        <taxon>Letharia</taxon>
    </lineage>
</organism>
<reference evidence="6 7" key="1">
    <citation type="journal article" date="2020" name="Genomics">
        <title>Complete, high-quality genomes from long-read metagenomic sequencing of two wolf lichen thalli reveals enigmatic genome architecture.</title>
        <authorList>
            <person name="McKenzie S.K."/>
            <person name="Walston R.F."/>
            <person name="Allen J.L."/>
        </authorList>
    </citation>
    <scope>NUCLEOTIDE SEQUENCE [LARGE SCALE GENOMIC DNA]</scope>
    <source>
        <strain evidence="6">WasteWater2</strain>
    </source>
</reference>
<comment type="similarity">
    <text evidence="1">Belongs to the peptidase C48 family.</text>
</comment>
<dbReference type="InterPro" id="IPR038765">
    <property type="entry name" value="Papain-like_cys_pep_sf"/>
</dbReference>